<proteinExistence type="predicted"/>
<evidence type="ECO:0000313" key="1">
    <source>
        <dbReference type="EMBL" id="MBA4621175.1"/>
    </source>
</evidence>
<dbReference type="EMBL" id="GISG01033192">
    <property type="protein sequence ID" value="MBA4621175.1"/>
    <property type="molecule type" value="Transcribed_RNA"/>
</dbReference>
<organism evidence="1">
    <name type="scientific">Opuntia streptacantha</name>
    <name type="common">Prickly pear cactus</name>
    <name type="synonym">Opuntia cardona</name>
    <dbReference type="NCBI Taxonomy" id="393608"/>
    <lineage>
        <taxon>Eukaryota</taxon>
        <taxon>Viridiplantae</taxon>
        <taxon>Streptophyta</taxon>
        <taxon>Embryophyta</taxon>
        <taxon>Tracheophyta</taxon>
        <taxon>Spermatophyta</taxon>
        <taxon>Magnoliopsida</taxon>
        <taxon>eudicotyledons</taxon>
        <taxon>Gunneridae</taxon>
        <taxon>Pentapetalae</taxon>
        <taxon>Caryophyllales</taxon>
        <taxon>Cactineae</taxon>
        <taxon>Cactaceae</taxon>
        <taxon>Opuntioideae</taxon>
        <taxon>Opuntia</taxon>
    </lineage>
</organism>
<accession>A0A7C8YLP9</accession>
<reference evidence="1" key="1">
    <citation type="journal article" date="2013" name="J. Plant Res.">
        <title>Effect of fungi and light on seed germination of three Opuntia species from semiarid lands of central Mexico.</title>
        <authorList>
            <person name="Delgado-Sanchez P."/>
            <person name="Jimenez-Bremont J.F."/>
            <person name="Guerrero-Gonzalez Mde L."/>
            <person name="Flores J."/>
        </authorList>
    </citation>
    <scope>NUCLEOTIDE SEQUENCE</scope>
    <source>
        <tissue evidence="1">Cladode</tissue>
    </source>
</reference>
<protein>
    <submittedName>
        <fullName evidence="1">Uncharacterized protein</fullName>
    </submittedName>
</protein>
<reference evidence="1" key="2">
    <citation type="submission" date="2020-07" db="EMBL/GenBank/DDBJ databases">
        <authorList>
            <person name="Vera ALvarez R."/>
            <person name="Arias-Moreno D.M."/>
            <person name="Jimenez-Jacinto V."/>
            <person name="Jimenez-Bremont J.F."/>
            <person name="Swaminathan K."/>
            <person name="Moose S.P."/>
            <person name="Guerrero-Gonzalez M.L."/>
            <person name="Marino-Ramirez L."/>
            <person name="Landsman D."/>
            <person name="Rodriguez-Kessler M."/>
            <person name="Delgado-Sanchez P."/>
        </authorList>
    </citation>
    <scope>NUCLEOTIDE SEQUENCE</scope>
    <source>
        <tissue evidence="1">Cladode</tissue>
    </source>
</reference>
<name>A0A7C8YLP9_OPUST</name>
<sequence length="176" mass="18895">MTGLLIIIGLLILSFIFTHLTLCANLTSTSKHHLGFKTYPILGSLPEFLANRHRFLDWTTDVLASHSTHTAVFFRPGRVHGIMTAFPDNVSISSRPGLITTRRDPASLPSSATSLAPASSILTASSGAASVSLLPSLSPAAMSPPSSLMLFELSSLLDYFLYLGRLLNRVGSLISR</sequence>
<dbReference type="AlphaFoldDB" id="A0A7C8YLP9"/>